<dbReference type="Proteomes" id="UP000276776">
    <property type="component" value="Unassembled WGS sequence"/>
</dbReference>
<evidence type="ECO:0000256" key="2">
    <source>
        <dbReference type="ARBA" id="ARBA00022980"/>
    </source>
</evidence>
<gene>
    <name evidence="6" type="ORF">TCLT_LOCUS9297</name>
</gene>
<evidence type="ECO:0000313" key="8">
    <source>
        <dbReference type="WBParaSite" id="TCLT_0000930801-mRNA-1"/>
    </source>
</evidence>
<dbReference type="PANTHER" id="PTHR13528">
    <property type="entry name" value="39S RIBOSOMAL PROTEIN L28, MITOCHONDRIAL"/>
    <property type="match status" value="1"/>
</dbReference>
<evidence type="ECO:0000313" key="6">
    <source>
        <dbReference type="EMBL" id="VDN06920.1"/>
    </source>
</evidence>
<dbReference type="GO" id="GO:0003735">
    <property type="term" value="F:structural constituent of ribosome"/>
    <property type="evidence" value="ECO:0007669"/>
    <property type="project" value="InterPro"/>
</dbReference>
<evidence type="ECO:0000256" key="4">
    <source>
        <dbReference type="ARBA" id="ARBA00035269"/>
    </source>
</evidence>
<keyword evidence="3" id="KW-0687">Ribonucleoprotein</keyword>
<dbReference type="GO" id="GO:0005762">
    <property type="term" value="C:mitochondrial large ribosomal subunit"/>
    <property type="evidence" value="ECO:0007669"/>
    <property type="project" value="TreeGrafter"/>
</dbReference>
<dbReference type="PANTHER" id="PTHR13528:SF2">
    <property type="entry name" value="LARGE RIBOSOMAL SUBUNIT PROTEIN BL28M"/>
    <property type="match status" value="1"/>
</dbReference>
<dbReference type="SUPFAM" id="SSF143800">
    <property type="entry name" value="L28p-like"/>
    <property type="match status" value="1"/>
</dbReference>
<evidence type="ECO:0000256" key="3">
    <source>
        <dbReference type="ARBA" id="ARBA00023274"/>
    </source>
</evidence>
<proteinExistence type="inferred from homology"/>
<dbReference type="OrthoDB" id="361870at2759"/>
<accession>A0A0N5D885</accession>
<evidence type="ECO:0000256" key="5">
    <source>
        <dbReference type="ARBA" id="ARBA00035538"/>
    </source>
</evidence>
<sequence length="315" mass="37414">MASGSLARNLKTVSNLAPRSVITWDRAERIRRNKEIWDNKDSVVHRLPRHYKEKYWEYVLSEATPVHYRKPTSRYEWDSKRRIMVEVEEYPIIGFRPPEADRGLWGGETLVKGYIESRPYTKKKVLPRQWVPHFFFPYLKNAIVYSEVLDKYMKIIVTERTCRLIDHHFGLDLYLLETPEIDIASKLGNKLKREILLTLAKETYFPDNPERHNYIKQKYAKFLMPVEEAEWIGLDLNEACIKQQEIEDSIKPEPEKYKFELELIKRLSSGEENPDYDTVIKQLETKSVVGENAKKAMCMMKQRFNKLVNRIQNVN</sequence>
<comment type="similarity">
    <text evidence="1">Belongs to the bacterial ribosomal protein bL28 family.</text>
</comment>
<reference evidence="8" key="1">
    <citation type="submission" date="2017-02" db="UniProtKB">
        <authorList>
            <consortium name="WormBaseParasite"/>
        </authorList>
    </citation>
    <scope>IDENTIFICATION</scope>
</reference>
<organism evidence="8">
    <name type="scientific">Thelazia callipaeda</name>
    <name type="common">Oriental eyeworm</name>
    <name type="synonym">Parasitic nematode</name>
    <dbReference type="NCBI Taxonomy" id="103827"/>
    <lineage>
        <taxon>Eukaryota</taxon>
        <taxon>Metazoa</taxon>
        <taxon>Ecdysozoa</taxon>
        <taxon>Nematoda</taxon>
        <taxon>Chromadorea</taxon>
        <taxon>Rhabditida</taxon>
        <taxon>Spirurina</taxon>
        <taxon>Spiruromorpha</taxon>
        <taxon>Thelazioidea</taxon>
        <taxon>Thelaziidae</taxon>
        <taxon>Thelazia</taxon>
    </lineage>
</organism>
<name>A0A0N5D885_THECL</name>
<dbReference type="WBParaSite" id="TCLT_0000930801-mRNA-1">
    <property type="protein sequence ID" value="TCLT_0000930801-mRNA-1"/>
    <property type="gene ID" value="TCLT_0000930801"/>
</dbReference>
<dbReference type="STRING" id="103827.A0A0N5D885"/>
<dbReference type="AlphaFoldDB" id="A0A0N5D885"/>
<dbReference type="EMBL" id="UYYF01004768">
    <property type="protein sequence ID" value="VDN06920.1"/>
    <property type="molecule type" value="Genomic_DNA"/>
</dbReference>
<evidence type="ECO:0000313" key="7">
    <source>
        <dbReference type="Proteomes" id="UP000276776"/>
    </source>
</evidence>
<evidence type="ECO:0000256" key="1">
    <source>
        <dbReference type="ARBA" id="ARBA00008760"/>
    </source>
</evidence>
<keyword evidence="7" id="KW-1185">Reference proteome</keyword>
<dbReference type="InterPro" id="IPR026569">
    <property type="entry name" value="Ribosomal_bL28"/>
</dbReference>
<keyword evidence="2" id="KW-0689">Ribosomal protein</keyword>
<dbReference type="OMA" id="NDPERHN"/>
<dbReference type="InterPro" id="IPR034704">
    <property type="entry name" value="Ribosomal_bL28/bL31-like_sf"/>
</dbReference>
<protein>
    <recommendedName>
        <fullName evidence="4">Large ribosomal subunit protein bL28m</fullName>
    </recommendedName>
    <alternativeName>
        <fullName evidence="5">39S ribosomal protein L28, mitochondrial</fullName>
    </alternativeName>
</protein>
<reference evidence="6 7" key="2">
    <citation type="submission" date="2018-11" db="EMBL/GenBank/DDBJ databases">
        <authorList>
            <consortium name="Pathogen Informatics"/>
        </authorList>
    </citation>
    <scope>NUCLEOTIDE SEQUENCE [LARGE SCALE GENOMIC DNA]</scope>
</reference>